<keyword evidence="2" id="KW-1185">Reference proteome</keyword>
<reference evidence="1" key="1">
    <citation type="submission" date="2021-10" db="EMBL/GenBank/DDBJ databases">
        <title>Streptomyces nigrumlapis sp.nov.,an antimicrobial producing actinobacterium isolated from Black Gobi rocks.</title>
        <authorList>
            <person name="Wen Y."/>
            <person name="Zhang W."/>
            <person name="Liu X.G."/>
        </authorList>
    </citation>
    <scope>NUCLEOTIDE SEQUENCE</scope>
    <source>
        <strain evidence="1">ST13-2-2</strain>
    </source>
</reference>
<proteinExistence type="predicted"/>
<dbReference type="RefSeq" id="WP_248866542.1">
    <property type="nucleotide sequence ID" value="NZ_CP086322.1"/>
</dbReference>
<dbReference type="Proteomes" id="UP000830115">
    <property type="component" value="Chromosome"/>
</dbReference>
<sequence>MADHQDEGPDTGPPLRLVLLETYEGREAVIYGPGPEYAEVGILFAPAELLAEES</sequence>
<name>A0ABY4MCX9_9ACTN</name>
<accession>A0ABY4MCX9</accession>
<evidence type="ECO:0000313" key="1">
    <source>
        <dbReference type="EMBL" id="UQA95629.1"/>
    </source>
</evidence>
<gene>
    <name evidence="1" type="ORF">K9S39_30575</name>
</gene>
<organism evidence="1 2">
    <name type="scientific">Streptomyces halobius</name>
    <dbReference type="NCBI Taxonomy" id="2879846"/>
    <lineage>
        <taxon>Bacteria</taxon>
        <taxon>Bacillati</taxon>
        <taxon>Actinomycetota</taxon>
        <taxon>Actinomycetes</taxon>
        <taxon>Kitasatosporales</taxon>
        <taxon>Streptomycetaceae</taxon>
        <taxon>Streptomyces</taxon>
    </lineage>
</organism>
<evidence type="ECO:0000313" key="2">
    <source>
        <dbReference type="Proteomes" id="UP000830115"/>
    </source>
</evidence>
<protein>
    <submittedName>
        <fullName evidence="1">Uncharacterized protein</fullName>
    </submittedName>
</protein>
<dbReference type="EMBL" id="CP086322">
    <property type="protein sequence ID" value="UQA95629.1"/>
    <property type="molecule type" value="Genomic_DNA"/>
</dbReference>